<dbReference type="Gene3D" id="2.60.40.740">
    <property type="match status" value="2"/>
</dbReference>
<sequence length="709" mass="78283">MATRARLRLGFGGAQISGTLVLNFPNLGALGSYRFGTDFNDPASLASAIRSTVGLSFTVTSSGNIVELLADNYSSLYNVQVSGNISGITASINNSGSGSIFKIPYTKTNATGFGLSDGTITLNPEGGNAPYTYVWNDGSTAKDRINLAAGTYAVTVTEAGDAGQFKLSLTIPIVITQPDTPLLVSIANKANILCFGSLAGYIELAVSGGIAPYTYLWNDGATTKDRSGIPAGVYSVIVKDANNVEKQLTNIVVSQPDVPLTVERIISDNDVELIASGGVEPITYTWADGPTTRIRTNLAPGFYTCVVKDANGCSKTVNIEIAEFRFFWSKNPIVFRPEMDSLETKFYPSFVLEVWIEGSYRSNAFDKMVTVEQPADSLGKTVFDVQNILDTYVQPHLPEFNQSNVSIASKAFKRYFLRYAEKYADSADGTPTAKEPVQLLTNYCLHGGLDFEEYAADTFFTSYLETQKPFFTWYPNNKKLPVDQQEYLYYLHNTFDYNTFGVKVKVTFTDGSFVVIDKFSMANVLRYELYIVPAGYTQLALASVDPSKTVYFWEIYCVGPSGQVITEVRRFYLDTEYYPFRQFFLYANSIGGYDSLMATGNAEKNVDVDAEELARTLPYNYNPVEGEIATVSRVGQVTLSLSTGHKDLKEIEALQDFLISLDVKRINNGRYEAVTVVGDNVTIVEDDNTLYYIPFKVRPAKMNRYTPKL</sequence>
<organism evidence="1 2">
    <name type="scientific">Xanthocytophaga agilis</name>
    <dbReference type="NCBI Taxonomy" id="3048010"/>
    <lineage>
        <taxon>Bacteria</taxon>
        <taxon>Pseudomonadati</taxon>
        <taxon>Bacteroidota</taxon>
        <taxon>Cytophagia</taxon>
        <taxon>Cytophagales</taxon>
        <taxon>Rhodocytophagaceae</taxon>
        <taxon>Xanthocytophaga</taxon>
    </lineage>
</organism>
<protein>
    <submittedName>
        <fullName evidence="1">SprB repeat-containing protein</fullName>
    </submittedName>
</protein>
<dbReference type="Pfam" id="PF13573">
    <property type="entry name" value="SprB"/>
    <property type="match status" value="2"/>
</dbReference>
<evidence type="ECO:0000313" key="2">
    <source>
        <dbReference type="Proteomes" id="UP001232063"/>
    </source>
</evidence>
<dbReference type="EMBL" id="JASJOU010000002">
    <property type="protein sequence ID" value="MDJ1500455.1"/>
    <property type="molecule type" value="Genomic_DNA"/>
</dbReference>
<proteinExistence type="predicted"/>
<dbReference type="InterPro" id="IPR025667">
    <property type="entry name" value="SprB_repeat"/>
</dbReference>
<keyword evidence="2" id="KW-1185">Reference proteome</keyword>
<reference evidence="1" key="1">
    <citation type="submission" date="2023-05" db="EMBL/GenBank/DDBJ databases">
        <authorList>
            <person name="Zhang X."/>
        </authorList>
    </citation>
    <scope>NUCLEOTIDE SEQUENCE</scope>
    <source>
        <strain evidence="1">BD1B2-1</strain>
    </source>
</reference>
<dbReference type="RefSeq" id="WP_314509985.1">
    <property type="nucleotide sequence ID" value="NZ_JASJOU010000002.1"/>
</dbReference>
<comment type="caution">
    <text evidence="1">The sequence shown here is derived from an EMBL/GenBank/DDBJ whole genome shotgun (WGS) entry which is preliminary data.</text>
</comment>
<dbReference type="Proteomes" id="UP001232063">
    <property type="component" value="Unassembled WGS sequence"/>
</dbReference>
<accession>A0AAE3R322</accession>
<dbReference type="AlphaFoldDB" id="A0AAE3R322"/>
<gene>
    <name evidence="1" type="ORF">QNI22_07360</name>
</gene>
<name>A0AAE3R322_9BACT</name>
<evidence type="ECO:0000313" key="1">
    <source>
        <dbReference type="EMBL" id="MDJ1500455.1"/>
    </source>
</evidence>